<dbReference type="Gene3D" id="3.40.50.12230">
    <property type="match status" value="1"/>
</dbReference>
<dbReference type="Proteomes" id="UP000178495">
    <property type="component" value="Unassembled WGS sequence"/>
</dbReference>
<evidence type="ECO:0000256" key="1">
    <source>
        <dbReference type="ARBA" id="ARBA00010699"/>
    </source>
</evidence>
<protein>
    <recommendedName>
        <fullName evidence="2 5">Methionyl-tRNA formyltransferase</fullName>
        <ecNumber evidence="2 5">2.1.2.9</ecNumber>
    </recommendedName>
</protein>
<dbReference type="Pfam" id="PF02911">
    <property type="entry name" value="Formyl_trans_C"/>
    <property type="match status" value="1"/>
</dbReference>
<dbReference type="InterPro" id="IPR044135">
    <property type="entry name" value="Met-tRNA-FMT_C"/>
</dbReference>
<organism evidence="8 9">
    <name type="scientific">Candidatus Liptonbacteria bacterium RIFCSPLOWO2_01_FULL_56_20</name>
    <dbReference type="NCBI Taxonomy" id="1798652"/>
    <lineage>
        <taxon>Bacteria</taxon>
        <taxon>Candidatus Liptoniibacteriota</taxon>
    </lineage>
</organism>
<reference evidence="8 9" key="1">
    <citation type="journal article" date="2016" name="Nat. Commun.">
        <title>Thousands of microbial genomes shed light on interconnected biogeochemical processes in an aquifer system.</title>
        <authorList>
            <person name="Anantharaman K."/>
            <person name="Brown C.T."/>
            <person name="Hug L.A."/>
            <person name="Sharon I."/>
            <person name="Castelle C.J."/>
            <person name="Probst A.J."/>
            <person name="Thomas B.C."/>
            <person name="Singh A."/>
            <person name="Wilkins M.J."/>
            <person name="Karaoz U."/>
            <person name="Brodie E.L."/>
            <person name="Williams K.H."/>
            <person name="Hubbard S.S."/>
            <person name="Banfield J.F."/>
        </authorList>
    </citation>
    <scope>NUCLEOTIDE SEQUENCE [LARGE SCALE GENOMIC DNA]</scope>
</reference>
<dbReference type="EC" id="2.1.2.9" evidence="2 5"/>
<dbReference type="InterPro" id="IPR005794">
    <property type="entry name" value="Fmt"/>
</dbReference>
<feature type="binding site" evidence="5">
    <location>
        <begin position="107"/>
        <end position="110"/>
    </location>
    <ligand>
        <name>(6S)-5,6,7,8-tetrahydrofolate</name>
        <dbReference type="ChEBI" id="CHEBI:57453"/>
    </ligand>
</feature>
<dbReference type="InterPro" id="IPR036477">
    <property type="entry name" value="Formyl_transf_N_sf"/>
</dbReference>
<dbReference type="PANTHER" id="PTHR11138">
    <property type="entry name" value="METHIONYL-TRNA FORMYLTRANSFERASE"/>
    <property type="match status" value="1"/>
</dbReference>
<evidence type="ECO:0000259" key="7">
    <source>
        <dbReference type="Pfam" id="PF02911"/>
    </source>
</evidence>
<dbReference type="GO" id="GO:0004479">
    <property type="term" value="F:methionyl-tRNA formyltransferase activity"/>
    <property type="evidence" value="ECO:0007669"/>
    <property type="project" value="UniProtKB-UniRule"/>
</dbReference>
<dbReference type="CDD" id="cd08646">
    <property type="entry name" value="FMT_core_Met-tRNA-FMT_N"/>
    <property type="match status" value="1"/>
</dbReference>
<dbReference type="AlphaFoldDB" id="A0A1G2CJZ4"/>
<dbReference type="SUPFAM" id="SSF50486">
    <property type="entry name" value="FMT C-terminal domain-like"/>
    <property type="match status" value="1"/>
</dbReference>
<dbReference type="NCBIfam" id="TIGR00460">
    <property type="entry name" value="fmt"/>
    <property type="match status" value="1"/>
</dbReference>
<comment type="function">
    <text evidence="5">Attaches a formyl group to the free amino group of methionyl-tRNA(fMet). The formyl group appears to play a dual role in the initiator identity of N-formylmethionyl-tRNA by promoting its recognition by IF2 and preventing the misappropriation of this tRNA by the elongation apparatus.</text>
</comment>
<evidence type="ECO:0000313" key="9">
    <source>
        <dbReference type="Proteomes" id="UP000178495"/>
    </source>
</evidence>
<keyword evidence="3 5" id="KW-0808">Transferase</keyword>
<dbReference type="InterPro" id="IPR005793">
    <property type="entry name" value="Formyl_trans_C"/>
</dbReference>
<dbReference type="CDD" id="cd08704">
    <property type="entry name" value="Met_tRNA_FMT_C"/>
    <property type="match status" value="1"/>
</dbReference>
<comment type="caution">
    <text evidence="8">The sequence shown here is derived from an EMBL/GenBank/DDBJ whole genome shotgun (WGS) entry which is preliminary data.</text>
</comment>
<accession>A0A1G2CJZ4</accession>
<comment type="catalytic activity">
    <reaction evidence="5">
        <text>L-methionyl-tRNA(fMet) + (6R)-10-formyltetrahydrofolate = N-formyl-L-methionyl-tRNA(fMet) + (6S)-5,6,7,8-tetrahydrofolate + H(+)</text>
        <dbReference type="Rhea" id="RHEA:24380"/>
        <dbReference type="Rhea" id="RHEA-COMP:9952"/>
        <dbReference type="Rhea" id="RHEA-COMP:9953"/>
        <dbReference type="ChEBI" id="CHEBI:15378"/>
        <dbReference type="ChEBI" id="CHEBI:57453"/>
        <dbReference type="ChEBI" id="CHEBI:78530"/>
        <dbReference type="ChEBI" id="CHEBI:78844"/>
        <dbReference type="ChEBI" id="CHEBI:195366"/>
        <dbReference type="EC" id="2.1.2.9"/>
    </reaction>
</comment>
<name>A0A1G2CJZ4_9BACT</name>
<dbReference type="HAMAP" id="MF_00182">
    <property type="entry name" value="Formyl_trans"/>
    <property type="match status" value="1"/>
</dbReference>
<dbReference type="Pfam" id="PF00551">
    <property type="entry name" value="Formyl_trans_N"/>
    <property type="match status" value="1"/>
</dbReference>
<evidence type="ECO:0000256" key="5">
    <source>
        <dbReference type="HAMAP-Rule" id="MF_00182"/>
    </source>
</evidence>
<evidence type="ECO:0000313" key="8">
    <source>
        <dbReference type="EMBL" id="OGZ01724.1"/>
    </source>
</evidence>
<evidence type="ECO:0000256" key="4">
    <source>
        <dbReference type="ARBA" id="ARBA00022917"/>
    </source>
</evidence>
<gene>
    <name evidence="5" type="primary">fmt</name>
    <name evidence="8" type="ORF">A3A43_00940</name>
</gene>
<dbReference type="InterPro" id="IPR002376">
    <property type="entry name" value="Formyl_transf_N"/>
</dbReference>
<dbReference type="EMBL" id="MHLC01000005">
    <property type="protein sequence ID" value="OGZ01724.1"/>
    <property type="molecule type" value="Genomic_DNA"/>
</dbReference>
<evidence type="ECO:0000259" key="6">
    <source>
        <dbReference type="Pfam" id="PF00551"/>
    </source>
</evidence>
<sequence length="281" mass="30038">MNYAFFGTPDFADAVLQALIAEGMPPSLAVCNPDRPRGRKNIITPPPVKVRARACGIPVLQPEAPHEAILTLRELNPDFLLVVAYAKIIPKEILGVPRLGAIGLHPSLLPRHRGATPIQSAILQGDKETGVTIYLLDEKIDHGPILAQRSAAAGGQNYVELSRALAELGGGLLVEILPKFLNGAIRPRPQDESLATYTKKLSSDDGFIAPPDLAAAERGQDPHAARVIMRKILALNPEPGAWTVRDGKRVKLLEAEVKGGALTVKKIQVEGGKPRIASSSS</sequence>
<dbReference type="SUPFAM" id="SSF53328">
    <property type="entry name" value="Formyltransferase"/>
    <property type="match status" value="1"/>
</dbReference>
<dbReference type="GO" id="GO:0005829">
    <property type="term" value="C:cytosol"/>
    <property type="evidence" value="ECO:0007669"/>
    <property type="project" value="TreeGrafter"/>
</dbReference>
<feature type="domain" description="Formyl transferase C-terminal" evidence="7">
    <location>
        <begin position="224"/>
        <end position="258"/>
    </location>
</feature>
<dbReference type="InterPro" id="IPR041711">
    <property type="entry name" value="Met-tRNA-FMT_N"/>
</dbReference>
<evidence type="ECO:0000256" key="3">
    <source>
        <dbReference type="ARBA" id="ARBA00022679"/>
    </source>
</evidence>
<dbReference type="InterPro" id="IPR011034">
    <property type="entry name" value="Formyl_transferase-like_C_sf"/>
</dbReference>
<dbReference type="STRING" id="1798652.A3A43_00940"/>
<proteinExistence type="inferred from homology"/>
<feature type="domain" description="Formyl transferase N-terminal" evidence="6">
    <location>
        <begin position="1"/>
        <end position="173"/>
    </location>
</feature>
<evidence type="ECO:0000256" key="2">
    <source>
        <dbReference type="ARBA" id="ARBA00012261"/>
    </source>
</evidence>
<comment type="similarity">
    <text evidence="1 5">Belongs to the Fmt family.</text>
</comment>
<dbReference type="PANTHER" id="PTHR11138:SF5">
    <property type="entry name" value="METHIONYL-TRNA FORMYLTRANSFERASE, MITOCHONDRIAL"/>
    <property type="match status" value="1"/>
</dbReference>
<keyword evidence="4 5" id="KW-0648">Protein biosynthesis</keyword>